<feature type="domain" description="Methyl-accepting transducer" evidence="5">
    <location>
        <begin position="75"/>
        <end position="318"/>
    </location>
</feature>
<evidence type="ECO:0000313" key="8">
    <source>
        <dbReference type="Proteomes" id="UP000664405"/>
    </source>
</evidence>
<dbReference type="GO" id="GO:0016020">
    <property type="term" value="C:membrane"/>
    <property type="evidence" value="ECO:0007669"/>
    <property type="project" value="InterPro"/>
</dbReference>
<evidence type="ECO:0000256" key="2">
    <source>
        <dbReference type="ARBA" id="ARBA00029447"/>
    </source>
</evidence>
<dbReference type="PANTHER" id="PTHR32089">
    <property type="entry name" value="METHYL-ACCEPTING CHEMOTAXIS PROTEIN MCPB"/>
    <property type="match status" value="1"/>
</dbReference>
<accession>A0A8I1MB70</accession>
<dbReference type="PRINTS" id="PR00260">
    <property type="entry name" value="CHEMTRNSDUCR"/>
</dbReference>
<evidence type="ECO:0000313" key="7">
    <source>
        <dbReference type="EMBL" id="MBN8198102.1"/>
    </source>
</evidence>
<dbReference type="GO" id="GO:0004888">
    <property type="term" value="F:transmembrane signaling receptor activity"/>
    <property type="evidence" value="ECO:0007669"/>
    <property type="project" value="InterPro"/>
</dbReference>
<dbReference type="InterPro" id="IPR004089">
    <property type="entry name" value="MCPsignal_dom"/>
</dbReference>
<evidence type="ECO:0000259" key="5">
    <source>
        <dbReference type="PROSITE" id="PS50111"/>
    </source>
</evidence>
<dbReference type="AlphaFoldDB" id="A0A8I1MB70"/>
<keyword evidence="1 3" id="KW-0807">Transducer</keyword>
<keyword evidence="4" id="KW-0175">Coiled coil</keyword>
<dbReference type="GO" id="GO:0007165">
    <property type="term" value="P:signal transduction"/>
    <property type="evidence" value="ECO:0007669"/>
    <property type="project" value="UniProtKB-KW"/>
</dbReference>
<dbReference type="GO" id="GO:0006935">
    <property type="term" value="P:chemotaxis"/>
    <property type="evidence" value="ECO:0007669"/>
    <property type="project" value="InterPro"/>
</dbReference>
<dbReference type="PANTHER" id="PTHR32089:SF112">
    <property type="entry name" value="LYSOZYME-LIKE PROTEIN-RELATED"/>
    <property type="match status" value="1"/>
</dbReference>
<evidence type="ECO:0000256" key="4">
    <source>
        <dbReference type="SAM" id="Coils"/>
    </source>
</evidence>
<dbReference type="InterPro" id="IPR004090">
    <property type="entry name" value="Chemotax_Me-accpt_rcpt"/>
</dbReference>
<evidence type="ECO:0000259" key="6">
    <source>
        <dbReference type="PROSITE" id="PS50885"/>
    </source>
</evidence>
<dbReference type="Gene3D" id="1.10.287.950">
    <property type="entry name" value="Methyl-accepting chemotaxis protein"/>
    <property type="match status" value="1"/>
</dbReference>
<evidence type="ECO:0000256" key="1">
    <source>
        <dbReference type="ARBA" id="ARBA00023224"/>
    </source>
</evidence>
<dbReference type="PROSITE" id="PS50885">
    <property type="entry name" value="HAMP"/>
    <property type="match status" value="1"/>
</dbReference>
<sequence>MRKLADHDLTVNVPWQERRDEIGQMAGAVQVFKENAIRNDELEAKAIEDEKRAKEAQRQFMNQTADTFNSDVGQIIETVAAAAVELQATADSMSRLASSASEQTVAVASATEEASGNVHSVASATEELNSSIEEINRQVVHSSDVARSAVGQVNKTQADLQQLVEASENISNVLKLISDIADQTNMLALNATIEAARAGDAGRGFAVVANEVKNLSDQTAKATEEITRYVENLQVRTGSAVNQVEAVGKTVSEMDAIIATISSAIEEQTAATREIAFNVEQAATGTTTVSSNIATVSSAVNEAGTASGDVLRAVSMLSENFTTLKGATDNFINTIRAS</sequence>
<organism evidence="7 8">
    <name type="scientific">Thalassospira povalilytica</name>
    <dbReference type="NCBI Taxonomy" id="732237"/>
    <lineage>
        <taxon>Bacteria</taxon>
        <taxon>Pseudomonadati</taxon>
        <taxon>Pseudomonadota</taxon>
        <taxon>Alphaproteobacteria</taxon>
        <taxon>Rhodospirillales</taxon>
        <taxon>Thalassospiraceae</taxon>
        <taxon>Thalassospira</taxon>
    </lineage>
</organism>
<dbReference type="Gene3D" id="1.10.8.500">
    <property type="entry name" value="HAMP domain in histidine kinase"/>
    <property type="match status" value="1"/>
</dbReference>
<comment type="similarity">
    <text evidence="2">Belongs to the methyl-accepting chemotaxis (MCP) protein family.</text>
</comment>
<reference evidence="7" key="1">
    <citation type="submission" date="2020-12" db="EMBL/GenBank/DDBJ databases">
        <title>Oil enriched cultivation method for isolating marine PHA-producing bacteria.</title>
        <authorList>
            <person name="Zheng W."/>
            <person name="Yu S."/>
            <person name="Huang Y."/>
        </authorList>
    </citation>
    <scope>NUCLEOTIDE SEQUENCE</scope>
    <source>
        <strain evidence="7">SY-2-3</strain>
    </source>
</reference>
<proteinExistence type="inferred from homology"/>
<comment type="caution">
    <text evidence="7">The sequence shown here is derived from an EMBL/GenBank/DDBJ whole genome shotgun (WGS) entry which is preliminary data.</text>
</comment>
<dbReference type="PROSITE" id="PS50111">
    <property type="entry name" value="CHEMOTAXIS_TRANSDUC_2"/>
    <property type="match status" value="1"/>
</dbReference>
<dbReference type="EMBL" id="JAEKJW010000003">
    <property type="protein sequence ID" value="MBN8198102.1"/>
    <property type="molecule type" value="Genomic_DNA"/>
</dbReference>
<evidence type="ECO:0000256" key="3">
    <source>
        <dbReference type="PROSITE-ProRule" id="PRU00284"/>
    </source>
</evidence>
<dbReference type="SUPFAM" id="SSF58104">
    <property type="entry name" value="Methyl-accepting chemotaxis protein (MCP) signaling domain"/>
    <property type="match status" value="1"/>
</dbReference>
<dbReference type="InterPro" id="IPR003660">
    <property type="entry name" value="HAMP_dom"/>
</dbReference>
<feature type="coiled-coil region" evidence="4">
    <location>
        <begin position="37"/>
        <end position="64"/>
    </location>
</feature>
<dbReference type="Pfam" id="PF00015">
    <property type="entry name" value="MCPsignal"/>
    <property type="match status" value="1"/>
</dbReference>
<name>A0A8I1MB70_9PROT</name>
<dbReference type="SMART" id="SM00283">
    <property type="entry name" value="MA"/>
    <property type="match status" value="1"/>
</dbReference>
<protein>
    <submittedName>
        <fullName evidence="7">Methyl-accepting chemotaxis protein</fullName>
    </submittedName>
</protein>
<feature type="domain" description="HAMP" evidence="6">
    <location>
        <begin position="1"/>
        <end position="41"/>
    </location>
</feature>
<gene>
    <name evidence="7" type="ORF">JF547_16655</name>
</gene>
<dbReference type="Proteomes" id="UP000664405">
    <property type="component" value="Unassembled WGS sequence"/>
</dbReference>